<dbReference type="RefSeq" id="WP_285872573.1">
    <property type="nucleotide sequence ID" value="NZ_JARFYM010000039.1"/>
</dbReference>
<sequence length="121" mass="13428">MARTTGRMRLWPGIRPTLFLSDQTPEFRNPGIEAGFAFEAMELLPQRGSLGRRRADTGPPLQVSDGAWQRPPGCSDDFAIGSRSHSKCRDCRLLPGKFPGKRSDLRLSLDPQSCQVRAVAF</sequence>
<dbReference type="Proteomes" id="UP001172645">
    <property type="component" value="Unassembled WGS sequence"/>
</dbReference>
<feature type="region of interest" description="Disordered" evidence="1">
    <location>
        <begin position="50"/>
        <end position="69"/>
    </location>
</feature>
<proteinExistence type="predicted"/>
<evidence type="ECO:0000313" key="2">
    <source>
        <dbReference type="EMBL" id="MDL2403145.1"/>
    </source>
</evidence>
<protein>
    <recommendedName>
        <fullName evidence="4">Transposase</fullName>
    </recommendedName>
</protein>
<evidence type="ECO:0000256" key="1">
    <source>
        <dbReference type="SAM" id="MobiDB-lite"/>
    </source>
</evidence>
<comment type="caution">
    <text evidence="2">The sequence shown here is derived from an EMBL/GenBank/DDBJ whole genome shotgun (WGS) entry which is preliminary data.</text>
</comment>
<keyword evidence="3" id="KW-1185">Reference proteome</keyword>
<name>A0ABT7K591_9HYPH</name>
<gene>
    <name evidence="2" type="ORF">PY649_30095</name>
</gene>
<evidence type="ECO:0000313" key="3">
    <source>
        <dbReference type="Proteomes" id="UP001172645"/>
    </source>
</evidence>
<evidence type="ECO:0008006" key="4">
    <source>
        <dbReference type="Google" id="ProtNLM"/>
    </source>
</evidence>
<dbReference type="EMBL" id="JARFYM010000039">
    <property type="protein sequence ID" value="MDL2403145.1"/>
    <property type="molecule type" value="Genomic_DNA"/>
</dbReference>
<organism evidence="2 3">
    <name type="scientific">Rhizobium mayense</name>
    <dbReference type="NCBI Taxonomy" id="1312184"/>
    <lineage>
        <taxon>Bacteria</taxon>
        <taxon>Pseudomonadati</taxon>
        <taxon>Pseudomonadota</taxon>
        <taxon>Alphaproteobacteria</taxon>
        <taxon>Hyphomicrobiales</taxon>
        <taxon>Rhizobiaceae</taxon>
        <taxon>Rhizobium/Agrobacterium group</taxon>
        <taxon>Rhizobium</taxon>
    </lineage>
</organism>
<reference evidence="2" key="1">
    <citation type="submission" date="2023-06" db="EMBL/GenBank/DDBJ databases">
        <title>Phylogenetic Diversity of Rhizobium strains.</title>
        <authorList>
            <person name="Moura F.T."/>
            <person name="Helene L.C.F."/>
            <person name="Hungria M."/>
        </authorList>
    </citation>
    <scope>NUCLEOTIDE SEQUENCE</scope>
    <source>
        <strain evidence="2">CCGE526</strain>
    </source>
</reference>
<accession>A0ABT7K591</accession>